<feature type="region of interest" description="Disordered" evidence="1">
    <location>
        <begin position="62"/>
        <end position="88"/>
    </location>
</feature>
<keyword evidence="4" id="KW-1185">Reference proteome</keyword>
<dbReference type="InterPro" id="IPR008889">
    <property type="entry name" value="VQ"/>
</dbReference>
<feature type="compositionally biased region" description="Polar residues" evidence="1">
    <location>
        <begin position="1"/>
        <end position="21"/>
    </location>
</feature>
<evidence type="ECO:0000256" key="1">
    <source>
        <dbReference type="SAM" id="MobiDB-lite"/>
    </source>
</evidence>
<dbReference type="PANTHER" id="PTHR33624">
    <property type="entry name" value="SIGMA FACTOR BINDING PROTEIN 1, CHLOROPLASTIC"/>
    <property type="match status" value="1"/>
</dbReference>
<sequence>MNIFSNSMMKSVQQMTPTKGSNPKKKKKNHNNNKPMKVVYISNPMKVKTSASEFMALVQELTGQDAEPPPDPSRFRKPGGVDGGRDTCNAGNGYKLISDDWFVKIGYDDENDQAQVAPSLVDSNNYCQGQGQLASGSSTSVESFEPFHDVLTPQMIESISAMMPDSVFYQSPPLD</sequence>
<dbReference type="AlphaFoldDB" id="A0AAV1YFL7"/>
<feature type="domain" description="VQ" evidence="2">
    <location>
        <begin position="41"/>
        <end position="67"/>
    </location>
</feature>
<gene>
    <name evidence="3" type="ORF">LLUT_LOCUS33916</name>
</gene>
<proteinExistence type="predicted"/>
<dbReference type="EMBL" id="CAXHTB010000024">
    <property type="protein sequence ID" value="CAL0332856.1"/>
    <property type="molecule type" value="Genomic_DNA"/>
</dbReference>
<accession>A0AAV1YFL7</accession>
<comment type="caution">
    <text evidence="3">The sequence shown here is derived from an EMBL/GenBank/DDBJ whole genome shotgun (WGS) entry which is preliminary data.</text>
</comment>
<organism evidence="3 4">
    <name type="scientific">Lupinus luteus</name>
    <name type="common">European yellow lupine</name>
    <dbReference type="NCBI Taxonomy" id="3873"/>
    <lineage>
        <taxon>Eukaryota</taxon>
        <taxon>Viridiplantae</taxon>
        <taxon>Streptophyta</taxon>
        <taxon>Embryophyta</taxon>
        <taxon>Tracheophyta</taxon>
        <taxon>Spermatophyta</taxon>
        <taxon>Magnoliopsida</taxon>
        <taxon>eudicotyledons</taxon>
        <taxon>Gunneridae</taxon>
        <taxon>Pentapetalae</taxon>
        <taxon>rosids</taxon>
        <taxon>fabids</taxon>
        <taxon>Fabales</taxon>
        <taxon>Fabaceae</taxon>
        <taxon>Papilionoideae</taxon>
        <taxon>50 kb inversion clade</taxon>
        <taxon>genistoids sensu lato</taxon>
        <taxon>core genistoids</taxon>
        <taxon>Genisteae</taxon>
        <taxon>Lupinus</taxon>
    </lineage>
</organism>
<evidence type="ECO:0000313" key="4">
    <source>
        <dbReference type="Proteomes" id="UP001497480"/>
    </source>
</evidence>
<protein>
    <recommendedName>
        <fullName evidence="2">VQ domain-containing protein</fullName>
    </recommendedName>
</protein>
<dbReference type="Pfam" id="PF05678">
    <property type="entry name" value="VQ"/>
    <property type="match status" value="1"/>
</dbReference>
<feature type="compositionally biased region" description="Basic residues" evidence="1">
    <location>
        <begin position="22"/>
        <end position="31"/>
    </location>
</feature>
<reference evidence="3 4" key="1">
    <citation type="submission" date="2024-03" db="EMBL/GenBank/DDBJ databases">
        <authorList>
            <person name="Martinez-Hernandez J."/>
        </authorList>
    </citation>
    <scope>NUCLEOTIDE SEQUENCE [LARGE SCALE GENOMIC DNA]</scope>
</reference>
<evidence type="ECO:0000259" key="2">
    <source>
        <dbReference type="Pfam" id="PF05678"/>
    </source>
</evidence>
<dbReference type="Proteomes" id="UP001497480">
    <property type="component" value="Unassembled WGS sequence"/>
</dbReference>
<dbReference type="InterPro" id="IPR039335">
    <property type="entry name" value="SIB1/2"/>
</dbReference>
<evidence type="ECO:0000313" key="3">
    <source>
        <dbReference type="EMBL" id="CAL0332856.1"/>
    </source>
</evidence>
<dbReference type="PANTHER" id="PTHR33624:SF2">
    <property type="entry name" value="SIGMA FACTOR BINDING PROTEIN 1, CHLOROPLASTIC"/>
    <property type="match status" value="1"/>
</dbReference>
<name>A0AAV1YFL7_LUPLU</name>
<feature type="region of interest" description="Disordered" evidence="1">
    <location>
        <begin position="1"/>
        <end position="35"/>
    </location>
</feature>